<proteinExistence type="predicted"/>
<dbReference type="EMBL" id="FNIW01000006">
    <property type="protein sequence ID" value="SDN95945.1"/>
    <property type="molecule type" value="Genomic_DNA"/>
</dbReference>
<dbReference type="AlphaFoldDB" id="A0A1H0FMT2"/>
<reference evidence="2" key="1">
    <citation type="submission" date="2016-10" db="EMBL/GenBank/DDBJ databases">
        <authorList>
            <person name="de Groot N.N."/>
        </authorList>
    </citation>
    <scope>NUCLEOTIDE SEQUENCE [LARGE SCALE GENOMIC DNA]</scope>
    <source>
        <strain evidence="2">BP1-145</strain>
    </source>
</reference>
<sequence length="83" mass="9258">MTSFALNNLWTYLQGLSLSQTDREWLANKLIMPKETVSSEDDNARLDEALAKFSGNFGGSADAMTVAKDLRQGADMIRDVETW</sequence>
<evidence type="ECO:0000313" key="2">
    <source>
        <dbReference type="Proteomes" id="UP000199134"/>
    </source>
</evidence>
<evidence type="ECO:0000313" key="1">
    <source>
        <dbReference type="EMBL" id="SDN95945.1"/>
    </source>
</evidence>
<protein>
    <submittedName>
        <fullName evidence="1">Uncharacterized protein</fullName>
    </submittedName>
</protein>
<gene>
    <name evidence="1" type="ORF">SAMN04487900_1069</name>
</gene>
<dbReference type="Proteomes" id="UP000199134">
    <property type="component" value="Unassembled WGS sequence"/>
</dbReference>
<accession>A0A1H0FMT2</accession>
<comment type="caution">
    <text evidence="1">The sequence shown here is derived from an EMBL/GenBank/DDBJ whole genome shotgun (WGS) entry which is preliminary data.</text>
</comment>
<name>A0A1H0FMT2_9BACT</name>
<organism evidence="1 2">
    <name type="scientific">Prevotella communis</name>
    <dbReference type="NCBI Taxonomy" id="2913614"/>
    <lineage>
        <taxon>Bacteria</taxon>
        <taxon>Pseudomonadati</taxon>
        <taxon>Bacteroidota</taxon>
        <taxon>Bacteroidia</taxon>
        <taxon>Bacteroidales</taxon>
        <taxon>Prevotellaceae</taxon>
        <taxon>Prevotella</taxon>
    </lineage>
</organism>